<protein>
    <submittedName>
        <fullName evidence="6">Tetratricopeptide repeat protein</fullName>
    </submittedName>
</protein>
<dbReference type="InterPro" id="IPR011990">
    <property type="entry name" value="TPR-like_helical_dom_sf"/>
</dbReference>
<dbReference type="InterPro" id="IPR013105">
    <property type="entry name" value="TPR_2"/>
</dbReference>
<dbReference type="EMBL" id="JAEMHM010000013">
    <property type="protein sequence ID" value="MBJ6726311.1"/>
    <property type="molecule type" value="Genomic_DNA"/>
</dbReference>
<proteinExistence type="predicted"/>
<evidence type="ECO:0000313" key="7">
    <source>
        <dbReference type="Proteomes" id="UP000636888"/>
    </source>
</evidence>
<name>A0A8J7J948_9BACT</name>
<feature type="chain" id="PRO_5035201017" evidence="4">
    <location>
        <begin position="21"/>
        <end position="411"/>
    </location>
</feature>
<sequence length="411" mass="46084">MRWLPILLIFLLAAPALCRATPPTAAVLKEEINRGEYDKSVEQLRRERELFPYNEGLRNDLATVYALIAQRELKLGHYPEAAAYFGQAEEILPERSDFMLMRGVALYFGKQYDAARSELGRAEESCTALLFEGRIAYDTGDLQEALRAWRRALELEPQNEMAQKFLTKLEKELPVETRMDKGYSSMFDVSFDAELPSGLSAEVLDALESAYNKVGGDFGLFPNRRIPVLLYLKSDYRVITNGPDWSGGLYDGKIRLPLGNVAKMTPQLRGVLFHEYTHVLVAELTGGNVPTWLNEGLAEYQGRREFNPPLSFLAPAGKEGKLMGLATLSGPFAGFGGSDAGLAYQQSYSMVKYLVASYGWQAVRDVLKYLGEKDSVEEAFRKALANWALDLPGFVEQWKKSLSSDHETMKQ</sequence>
<evidence type="ECO:0000256" key="4">
    <source>
        <dbReference type="SAM" id="SignalP"/>
    </source>
</evidence>
<keyword evidence="2 3" id="KW-0802">TPR repeat</keyword>
<dbReference type="AlphaFoldDB" id="A0A8J7J948"/>
<evidence type="ECO:0000256" key="2">
    <source>
        <dbReference type="ARBA" id="ARBA00022803"/>
    </source>
</evidence>
<dbReference type="InterPro" id="IPR019734">
    <property type="entry name" value="TPR_rpt"/>
</dbReference>
<feature type="repeat" description="TPR" evidence="3">
    <location>
        <begin position="126"/>
        <end position="159"/>
    </location>
</feature>
<keyword evidence="4" id="KW-0732">Signal</keyword>
<dbReference type="Pfam" id="PF07719">
    <property type="entry name" value="TPR_2"/>
    <property type="match status" value="1"/>
</dbReference>
<dbReference type="PROSITE" id="PS50005">
    <property type="entry name" value="TPR"/>
    <property type="match status" value="2"/>
</dbReference>
<keyword evidence="1" id="KW-0677">Repeat</keyword>
<accession>A0A8J7J948</accession>
<dbReference type="SUPFAM" id="SSF48452">
    <property type="entry name" value="TPR-like"/>
    <property type="match status" value="1"/>
</dbReference>
<dbReference type="SMART" id="SM00028">
    <property type="entry name" value="TPR"/>
    <property type="match status" value="2"/>
</dbReference>
<evidence type="ECO:0000259" key="5">
    <source>
        <dbReference type="Pfam" id="PF13485"/>
    </source>
</evidence>
<evidence type="ECO:0000313" key="6">
    <source>
        <dbReference type="EMBL" id="MBJ6726311.1"/>
    </source>
</evidence>
<evidence type="ECO:0000256" key="1">
    <source>
        <dbReference type="ARBA" id="ARBA00022737"/>
    </source>
</evidence>
<evidence type="ECO:0000256" key="3">
    <source>
        <dbReference type="PROSITE-ProRule" id="PRU00339"/>
    </source>
</evidence>
<dbReference type="Gene3D" id="1.25.40.10">
    <property type="entry name" value="Tetratricopeptide repeat domain"/>
    <property type="match status" value="2"/>
</dbReference>
<dbReference type="Pfam" id="PF13432">
    <property type="entry name" value="TPR_16"/>
    <property type="match status" value="1"/>
</dbReference>
<keyword evidence="7" id="KW-1185">Reference proteome</keyword>
<gene>
    <name evidence="6" type="ORF">JFN93_16475</name>
</gene>
<feature type="repeat" description="TPR" evidence="3">
    <location>
        <begin position="62"/>
        <end position="95"/>
    </location>
</feature>
<dbReference type="InterPro" id="IPR039568">
    <property type="entry name" value="Peptidase_MA-like_dom"/>
</dbReference>
<dbReference type="RefSeq" id="WP_199385218.1">
    <property type="nucleotide sequence ID" value="NZ_JAEMHM010000013.1"/>
</dbReference>
<reference evidence="6" key="1">
    <citation type="submission" date="2020-12" db="EMBL/GenBank/DDBJ databases">
        <title>Geomonas sp. Red875, isolated from river sediment.</title>
        <authorList>
            <person name="Xu Z."/>
            <person name="Zhang Z."/>
            <person name="Masuda Y."/>
            <person name="Itoh H."/>
            <person name="Senoo K."/>
        </authorList>
    </citation>
    <scope>NUCLEOTIDE SEQUENCE</scope>
    <source>
        <strain evidence="6">Red875</strain>
    </source>
</reference>
<organism evidence="6 7">
    <name type="scientific">Geomesophilobacter sediminis</name>
    <dbReference type="NCBI Taxonomy" id="2798584"/>
    <lineage>
        <taxon>Bacteria</taxon>
        <taxon>Pseudomonadati</taxon>
        <taxon>Thermodesulfobacteriota</taxon>
        <taxon>Desulfuromonadia</taxon>
        <taxon>Geobacterales</taxon>
        <taxon>Geobacteraceae</taxon>
        <taxon>Geomesophilobacter</taxon>
    </lineage>
</organism>
<dbReference type="Proteomes" id="UP000636888">
    <property type="component" value="Unassembled WGS sequence"/>
</dbReference>
<feature type="signal peptide" evidence="4">
    <location>
        <begin position="1"/>
        <end position="20"/>
    </location>
</feature>
<feature type="domain" description="Peptidase MA-like" evidence="5">
    <location>
        <begin position="243"/>
        <end position="402"/>
    </location>
</feature>
<comment type="caution">
    <text evidence="6">The sequence shown here is derived from an EMBL/GenBank/DDBJ whole genome shotgun (WGS) entry which is preliminary data.</text>
</comment>
<dbReference type="Pfam" id="PF13485">
    <property type="entry name" value="Peptidase_MA_2"/>
    <property type="match status" value="1"/>
</dbReference>